<dbReference type="NCBIfam" id="TIGR03438">
    <property type="entry name" value="egtD_ergothio"/>
    <property type="match status" value="1"/>
</dbReference>
<dbReference type="Gene3D" id="3.40.50.150">
    <property type="entry name" value="Vaccinia Virus protein VP39"/>
    <property type="match status" value="1"/>
</dbReference>
<dbReference type="InterPro" id="IPR029063">
    <property type="entry name" value="SAM-dependent_MTases_sf"/>
</dbReference>
<evidence type="ECO:0000256" key="1">
    <source>
        <dbReference type="ARBA" id="ARBA00022603"/>
    </source>
</evidence>
<proteinExistence type="predicted"/>
<dbReference type="PIRSF" id="PIRSF018005">
    <property type="entry name" value="UCP018005"/>
    <property type="match status" value="1"/>
</dbReference>
<dbReference type="PANTHER" id="PTHR43397:SF1">
    <property type="entry name" value="ERGOTHIONEINE BIOSYNTHESIS PROTEIN 1"/>
    <property type="match status" value="1"/>
</dbReference>
<dbReference type="Proteomes" id="UP001595828">
    <property type="component" value="Unassembled WGS sequence"/>
</dbReference>
<dbReference type="EC" id="2.1.1.44" evidence="4"/>
<sequence>MASDHGLRAGLRIVDEDADGVDRAFREDVLRGLAQRQKAVPSRWFYDEAGSRLFEDITALAAYYPTRAETEILARRGSEIAGLTGEGRAVVEFGSGSSAKTPHLLRAIAPAAYVPIDISGDFLRKSSAALAADFPGLAVFPVEADFTKPVELPGLVAGLPKLGFFPGSTIGNLVPPTAVDLLRSMRATLGDGSQLLIGLDLIKDPAMLVAAYDDAEGVTAAFNLNLLDRINRELDGDIPVAAFRHEARWNDSLSRIEMHLVAGSDVDFEVAGQPFAIRAGESIHTENSHKYEPRGSTMLLLAGGWTPLARWTDSQERFSVVLAEASEPRSAP</sequence>
<comment type="caution">
    <text evidence="4">The sequence shown here is derived from an EMBL/GenBank/DDBJ whole genome shotgun (WGS) entry which is preliminary data.</text>
</comment>
<keyword evidence="2 4" id="KW-0808">Transferase</keyword>
<dbReference type="Pfam" id="PF10017">
    <property type="entry name" value="Methyltransf_33"/>
    <property type="match status" value="1"/>
</dbReference>
<dbReference type="SUPFAM" id="SSF53335">
    <property type="entry name" value="S-adenosyl-L-methionine-dependent methyltransferases"/>
    <property type="match status" value="1"/>
</dbReference>
<dbReference type="InterPro" id="IPR019257">
    <property type="entry name" value="MeTrfase_dom"/>
</dbReference>
<accession>A0ABV8RTN4</accession>
<dbReference type="InterPro" id="IPR051128">
    <property type="entry name" value="EgtD_Methyltrsf_superfamily"/>
</dbReference>
<reference evidence="5" key="1">
    <citation type="journal article" date="2019" name="Int. J. Syst. Evol. Microbiol.">
        <title>The Global Catalogue of Microorganisms (GCM) 10K type strain sequencing project: providing services to taxonomists for standard genome sequencing and annotation.</title>
        <authorList>
            <consortium name="The Broad Institute Genomics Platform"/>
            <consortium name="The Broad Institute Genome Sequencing Center for Infectious Disease"/>
            <person name="Wu L."/>
            <person name="Ma J."/>
        </authorList>
    </citation>
    <scope>NUCLEOTIDE SEQUENCE [LARGE SCALE GENOMIC DNA]</scope>
    <source>
        <strain evidence="5">CGMCC 1.12989</strain>
    </source>
</reference>
<dbReference type="GO" id="GO:0032259">
    <property type="term" value="P:methylation"/>
    <property type="evidence" value="ECO:0007669"/>
    <property type="project" value="UniProtKB-KW"/>
</dbReference>
<dbReference type="InterPro" id="IPR017804">
    <property type="entry name" value="MeTrfase_EgtD-like"/>
</dbReference>
<evidence type="ECO:0000259" key="3">
    <source>
        <dbReference type="Pfam" id="PF10017"/>
    </source>
</evidence>
<evidence type="ECO:0000313" key="4">
    <source>
        <dbReference type="EMBL" id="MFC4296099.1"/>
    </source>
</evidence>
<dbReference type="GO" id="GO:0052706">
    <property type="term" value="F:L-histidine N(alpha)-methyltransferase activity"/>
    <property type="evidence" value="ECO:0007669"/>
    <property type="project" value="UniProtKB-EC"/>
</dbReference>
<dbReference type="EMBL" id="JBHSDR010000006">
    <property type="protein sequence ID" value="MFC4296099.1"/>
    <property type="molecule type" value="Genomic_DNA"/>
</dbReference>
<keyword evidence="1 4" id="KW-0489">Methyltransferase</keyword>
<name>A0ABV8RTN4_9SPHN</name>
<dbReference type="InterPro" id="IPR035094">
    <property type="entry name" value="EgtD"/>
</dbReference>
<keyword evidence="5" id="KW-1185">Reference proteome</keyword>
<dbReference type="PANTHER" id="PTHR43397">
    <property type="entry name" value="ERGOTHIONEINE BIOSYNTHESIS PROTEIN 1"/>
    <property type="match status" value="1"/>
</dbReference>
<dbReference type="RefSeq" id="WP_379539549.1">
    <property type="nucleotide sequence ID" value="NZ_JBHSDR010000006.1"/>
</dbReference>
<evidence type="ECO:0000256" key="2">
    <source>
        <dbReference type="ARBA" id="ARBA00022679"/>
    </source>
</evidence>
<evidence type="ECO:0000313" key="5">
    <source>
        <dbReference type="Proteomes" id="UP001595828"/>
    </source>
</evidence>
<gene>
    <name evidence="4" type="primary">egtD</name>
    <name evidence="4" type="ORF">ACFO0A_13650</name>
</gene>
<feature type="domain" description="Histidine-specific methyltransferase SAM-dependent" evidence="3">
    <location>
        <begin position="25"/>
        <end position="324"/>
    </location>
</feature>
<organism evidence="4 5">
    <name type="scientific">Novosphingobium tardum</name>
    <dbReference type="NCBI Taxonomy" id="1538021"/>
    <lineage>
        <taxon>Bacteria</taxon>
        <taxon>Pseudomonadati</taxon>
        <taxon>Pseudomonadota</taxon>
        <taxon>Alphaproteobacteria</taxon>
        <taxon>Sphingomonadales</taxon>
        <taxon>Sphingomonadaceae</taxon>
        <taxon>Novosphingobium</taxon>
    </lineage>
</organism>
<protein>
    <submittedName>
        <fullName evidence="4">L-histidine N(Alpha)-methyltransferase</fullName>
        <ecNumber evidence="4">2.1.1.44</ecNumber>
    </submittedName>
</protein>